<name>A0A5B8MAK4_9MICO</name>
<organism evidence="2 3">
    <name type="scientific">Humibacter ginsenosidimutans</name>
    <dbReference type="NCBI Taxonomy" id="2599293"/>
    <lineage>
        <taxon>Bacteria</taxon>
        <taxon>Bacillati</taxon>
        <taxon>Actinomycetota</taxon>
        <taxon>Actinomycetes</taxon>
        <taxon>Micrococcales</taxon>
        <taxon>Microbacteriaceae</taxon>
        <taxon>Humibacter</taxon>
    </lineage>
</organism>
<dbReference type="AlphaFoldDB" id="A0A5B8MAK4"/>
<keyword evidence="1" id="KW-0472">Membrane</keyword>
<feature type="transmembrane region" description="Helical" evidence="1">
    <location>
        <begin position="66"/>
        <end position="85"/>
    </location>
</feature>
<dbReference type="Proteomes" id="UP000320216">
    <property type="component" value="Chromosome"/>
</dbReference>
<feature type="transmembrane region" description="Helical" evidence="1">
    <location>
        <begin position="7"/>
        <end position="28"/>
    </location>
</feature>
<keyword evidence="3" id="KW-1185">Reference proteome</keyword>
<reference evidence="2 3" key="1">
    <citation type="submission" date="2019-07" db="EMBL/GenBank/DDBJ databases">
        <title>Full genome sequence of Humibacter sp. WJ7-1.</title>
        <authorList>
            <person name="Im W.-T."/>
        </authorList>
    </citation>
    <scope>NUCLEOTIDE SEQUENCE [LARGE SCALE GENOMIC DNA]</scope>
    <source>
        <strain evidence="2 3">WJ7-1</strain>
    </source>
</reference>
<keyword evidence="1" id="KW-0812">Transmembrane</keyword>
<dbReference type="KEGG" id="huw:FPZ11_01310"/>
<dbReference type="OrthoDB" id="3874262at2"/>
<feature type="transmembrane region" description="Helical" evidence="1">
    <location>
        <begin position="34"/>
        <end position="54"/>
    </location>
</feature>
<protein>
    <submittedName>
        <fullName evidence="2">Uncharacterized protein</fullName>
    </submittedName>
</protein>
<sequence>METAAKCAWIFGVWNTVVLAVLIASAISGGTPSVFMWVRAGILIAVSPLFVRLARAAERGSTAALGRLRMVASVLPVAVIVVDFIPGVAPLWYALLQGIGSLVLVPVAVIAWRARREQPGA</sequence>
<proteinExistence type="predicted"/>
<feature type="transmembrane region" description="Helical" evidence="1">
    <location>
        <begin position="91"/>
        <end position="112"/>
    </location>
</feature>
<gene>
    <name evidence="2" type="ORF">FPZ11_01310</name>
</gene>
<accession>A0A5B8MAK4</accession>
<evidence type="ECO:0000313" key="2">
    <source>
        <dbReference type="EMBL" id="QDZ16610.1"/>
    </source>
</evidence>
<keyword evidence="1" id="KW-1133">Transmembrane helix</keyword>
<dbReference type="EMBL" id="CP042305">
    <property type="protein sequence ID" value="QDZ16610.1"/>
    <property type="molecule type" value="Genomic_DNA"/>
</dbReference>
<evidence type="ECO:0000313" key="3">
    <source>
        <dbReference type="Proteomes" id="UP000320216"/>
    </source>
</evidence>
<evidence type="ECO:0000256" key="1">
    <source>
        <dbReference type="SAM" id="Phobius"/>
    </source>
</evidence>